<evidence type="ECO:0000313" key="2">
    <source>
        <dbReference type="EMBL" id="MCF2534059.1"/>
    </source>
</evidence>
<protein>
    <submittedName>
        <fullName evidence="2">Uncharacterized protein</fullName>
    </submittedName>
</protein>
<evidence type="ECO:0000256" key="1">
    <source>
        <dbReference type="SAM" id="MobiDB-lite"/>
    </source>
</evidence>
<reference evidence="2" key="1">
    <citation type="submission" date="2022-01" db="EMBL/GenBank/DDBJ databases">
        <title>Genome-Based Taxonomic Classification of the Phylum Actinobacteria.</title>
        <authorList>
            <person name="Gao Y."/>
        </authorList>
    </citation>
    <scope>NUCLEOTIDE SEQUENCE</scope>
    <source>
        <strain evidence="2">KLBMP 8922</strain>
    </source>
</reference>
<keyword evidence="3" id="KW-1185">Reference proteome</keyword>
<name>A0AA41U9P9_9ACTN</name>
<dbReference type="AlphaFoldDB" id="A0AA41U9P9"/>
<dbReference type="EMBL" id="JAKFHA010000079">
    <property type="protein sequence ID" value="MCF2534059.1"/>
    <property type="molecule type" value="Genomic_DNA"/>
</dbReference>
<accession>A0AA41U9P9</accession>
<dbReference type="RefSeq" id="WP_235058850.1">
    <property type="nucleotide sequence ID" value="NZ_JAKFHA010000079.1"/>
</dbReference>
<comment type="caution">
    <text evidence="2">The sequence shown here is derived from an EMBL/GenBank/DDBJ whole genome shotgun (WGS) entry which is preliminary data.</text>
</comment>
<sequence>MRIEIDGVGMVPSFCEVNEFVTEGNIAWVLEEPYYLRNGDRVLMTDEGATVEDSTGERYVLPGSWQFRCGLMQAWEPGGEPTGPDDVEPIQTGSDDAWSLTWADGRQGTAADGA</sequence>
<proteinExistence type="predicted"/>
<gene>
    <name evidence="2" type="ORF">LZ495_43525</name>
</gene>
<evidence type="ECO:0000313" key="3">
    <source>
        <dbReference type="Proteomes" id="UP001165378"/>
    </source>
</evidence>
<organism evidence="2 3">
    <name type="scientific">Yinghuangia soli</name>
    <dbReference type="NCBI Taxonomy" id="2908204"/>
    <lineage>
        <taxon>Bacteria</taxon>
        <taxon>Bacillati</taxon>
        <taxon>Actinomycetota</taxon>
        <taxon>Actinomycetes</taxon>
        <taxon>Kitasatosporales</taxon>
        <taxon>Streptomycetaceae</taxon>
        <taxon>Yinghuangia</taxon>
    </lineage>
</organism>
<feature type="region of interest" description="Disordered" evidence="1">
    <location>
        <begin position="75"/>
        <end position="96"/>
    </location>
</feature>
<dbReference type="Proteomes" id="UP001165378">
    <property type="component" value="Unassembled WGS sequence"/>
</dbReference>